<organism evidence="2 3">
    <name type="scientific">Abeliophyllum distichum</name>
    <dbReference type="NCBI Taxonomy" id="126358"/>
    <lineage>
        <taxon>Eukaryota</taxon>
        <taxon>Viridiplantae</taxon>
        <taxon>Streptophyta</taxon>
        <taxon>Embryophyta</taxon>
        <taxon>Tracheophyta</taxon>
        <taxon>Spermatophyta</taxon>
        <taxon>Magnoliopsida</taxon>
        <taxon>eudicotyledons</taxon>
        <taxon>Gunneridae</taxon>
        <taxon>Pentapetalae</taxon>
        <taxon>asterids</taxon>
        <taxon>lamiids</taxon>
        <taxon>Lamiales</taxon>
        <taxon>Oleaceae</taxon>
        <taxon>Forsythieae</taxon>
        <taxon>Abeliophyllum</taxon>
    </lineage>
</organism>
<accession>A0ABD1PC62</accession>
<evidence type="ECO:0000313" key="3">
    <source>
        <dbReference type="Proteomes" id="UP001604336"/>
    </source>
</evidence>
<proteinExistence type="predicted"/>
<protein>
    <submittedName>
        <fullName evidence="2">Vq domain-containing protein</fullName>
    </submittedName>
</protein>
<dbReference type="PANTHER" id="PTHR33783:SF1">
    <property type="entry name" value="PROTEIN HAIKU1"/>
    <property type="match status" value="1"/>
</dbReference>
<keyword evidence="3" id="KW-1185">Reference proteome</keyword>
<reference evidence="3" key="1">
    <citation type="submission" date="2024-07" db="EMBL/GenBank/DDBJ databases">
        <title>Two chromosome-level genome assemblies of Korean endemic species Abeliophyllum distichum and Forsythia ovata (Oleaceae).</title>
        <authorList>
            <person name="Jang H."/>
        </authorList>
    </citation>
    <scope>NUCLEOTIDE SEQUENCE [LARGE SCALE GENOMIC DNA]</scope>
</reference>
<evidence type="ECO:0000256" key="1">
    <source>
        <dbReference type="SAM" id="MobiDB-lite"/>
    </source>
</evidence>
<dbReference type="EMBL" id="JBFOLK010000014">
    <property type="protein sequence ID" value="KAL2461478.1"/>
    <property type="molecule type" value="Genomic_DNA"/>
</dbReference>
<dbReference type="InterPro" id="IPR039612">
    <property type="entry name" value="VQ_5/9/14"/>
</dbReference>
<dbReference type="Proteomes" id="UP001604336">
    <property type="component" value="Unassembled WGS sequence"/>
</dbReference>
<sequence>MDYLERFLGAATSGKLYVSPLSVFTEVFIGSPFQEPLPRPSPNPTRPASNTLQRIGPPPLALMNQPRLPKHPHMLMSMPALAHPPTDVWANTTKSPISAYIRYLQNSIVDQGFRQPQP</sequence>
<feature type="compositionally biased region" description="Pro residues" evidence="1">
    <location>
        <begin position="35"/>
        <end position="45"/>
    </location>
</feature>
<feature type="region of interest" description="Disordered" evidence="1">
    <location>
        <begin position="33"/>
        <end position="69"/>
    </location>
</feature>
<name>A0ABD1PC62_9LAMI</name>
<dbReference type="AlphaFoldDB" id="A0ABD1PC62"/>
<comment type="caution">
    <text evidence="2">The sequence shown here is derived from an EMBL/GenBank/DDBJ whole genome shotgun (WGS) entry which is preliminary data.</text>
</comment>
<gene>
    <name evidence="2" type="ORF">Adt_44898</name>
</gene>
<dbReference type="PANTHER" id="PTHR33783">
    <property type="entry name" value="PROTEIN HAIKU1"/>
    <property type="match status" value="1"/>
</dbReference>
<evidence type="ECO:0000313" key="2">
    <source>
        <dbReference type="EMBL" id="KAL2461478.1"/>
    </source>
</evidence>